<sequence length="208" mass="22300">MKTVSLAAITMVLVMLSSTCRADDDVIDAVALTPESKYIGADSMSLLHKISSGMMQGFNATSRDRSSRQKPSVWTELISRLPVSKLFDVGANALNVARFWPAGLASLVVGTAPTTGAIVGVVAISIFIIVIWLVIYSIGVLPVGAALLGRQDFGMDSPYAGHPGMMLPQMAQQPFQGPYPYSQRFQRSLADASRSVMDAIGQFESKNQ</sequence>
<feature type="transmembrane region" description="Helical" evidence="1">
    <location>
        <begin position="117"/>
        <end position="148"/>
    </location>
</feature>
<comment type="caution">
    <text evidence="3">The sequence shown here is derived from an EMBL/GenBank/DDBJ whole genome shotgun (WGS) entry which is preliminary data.</text>
</comment>
<evidence type="ECO:0000256" key="2">
    <source>
        <dbReference type="SAM" id="SignalP"/>
    </source>
</evidence>
<protein>
    <submittedName>
        <fullName evidence="3">Uncharacterized protein</fullName>
    </submittedName>
</protein>
<accession>A0AAD5KWD8</accession>
<keyword evidence="1" id="KW-1133">Transmembrane helix</keyword>
<keyword evidence="4" id="KW-1185">Reference proteome</keyword>
<evidence type="ECO:0000256" key="1">
    <source>
        <dbReference type="SAM" id="Phobius"/>
    </source>
</evidence>
<name>A0AAD5KWD8_9CRUS</name>
<organism evidence="3 4">
    <name type="scientific">Daphnia sinensis</name>
    <dbReference type="NCBI Taxonomy" id="1820382"/>
    <lineage>
        <taxon>Eukaryota</taxon>
        <taxon>Metazoa</taxon>
        <taxon>Ecdysozoa</taxon>
        <taxon>Arthropoda</taxon>
        <taxon>Crustacea</taxon>
        <taxon>Branchiopoda</taxon>
        <taxon>Diplostraca</taxon>
        <taxon>Cladocera</taxon>
        <taxon>Anomopoda</taxon>
        <taxon>Daphniidae</taxon>
        <taxon>Daphnia</taxon>
        <taxon>Daphnia similis group</taxon>
    </lineage>
</organism>
<dbReference type="Proteomes" id="UP000820818">
    <property type="component" value="Linkage Group LG3"/>
</dbReference>
<evidence type="ECO:0000313" key="3">
    <source>
        <dbReference type="EMBL" id="KAI9561741.1"/>
    </source>
</evidence>
<keyword evidence="1" id="KW-0472">Membrane</keyword>
<keyword evidence="1" id="KW-0812">Transmembrane</keyword>
<feature type="chain" id="PRO_5042129267" evidence="2">
    <location>
        <begin position="23"/>
        <end position="208"/>
    </location>
</feature>
<dbReference type="AlphaFoldDB" id="A0AAD5KWD8"/>
<reference evidence="3 4" key="1">
    <citation type="submission" date="2022-05" db="EMBL/GenBank/DDBJ databases">
        <title>A multi-omics perspective on studying reproductive biology in Daphnia sinensis.</title>
        <authorList>
            <person name="Jia J."/>
        </authorList>
    </citation>
    <scope>NUCLEOTIDE SEQUENCE [LARGE SCALE GENOMIC DNA]</scope>
    <source>
        <strain evidence="3 4">WSL</strain>
    </source>
</reference>
<evidence type="ECO:0000313" key="4">
    <source>
        <dbReference type="Proteomes" id="UP000820818"/>
    </source>
</evidence>
<keyword evidence="2" id="KW-0732">Signal</keyword>
<feature type="signal peptide" evidence="2">
    <location>
        <begin position="1"/>
        <end position="22"/>
    </location>
</feature>
<proteinExistence type="predicted"/>
<dbReference type="EMBL" id="WJBH02000003">
    <property type="protein sequence ID" value="KAI9561741.1"/>
    <property type="molecule type" value="Genomic_DNA"/>
</dbReference>
<gene>
    <name evidence="3" type="ORF">GHT06_012702</name>
</gene>